<gene>
    <name evidence="2" type="ORF">XD66_0045</name>
</gene>
<protein>
    <submittedName>
        <fullName evidence="2">Uncharacterized protein</fullName>
    </submittedName>
</protein>
<comment type="caution">
    <text evidence="2">The sequence shown here is derived from an EMBL/GenBank/DDBJ whole genome shotgun (WGS) entry which is preliminary data.</text>
</comment>
<dbReference type="PATRIC" id="fig|85874.4.peg.775"/>
<proteinExistence type="predicted"/>
<keyword evidence="1" id="KW-0732">Signal</keyword>
<name>A0A117LBV2_9THEO</name>
<dbReference type="EMBL" id="LGFO01000003">
    <property type="protein sequence ID" value="KUK37236.1"/>
    <property type="molecule type" value="Genomic_DNA"/>
</dbReference>
<accession>A0A117LBV2</accession>
<evidence type="ECO:0000256" key="1">
    <source>
        <dbReference type="SAM" id="SignalP"/>
    </source>
</evidence>
<dbReference type="Proteomes" id="UP000053326">
    <property type="component" value="Unassembled WGS sequence"/>
</dbReference>
<evidence type="ECO:0000313" key="3">
    <source>
        <dbReference type="Proteomes" id="UP000053326"/>
    </source>
</evidence>
<feature type="signal peptide" evidence="1">
    <location>
        <begin position="1"/>
        <end position="25"/>
    </location>
</feature>
<dbReference type="AlphaFoldDB" id="A0A117LBV2"/>
<evidence type="ECO:0000313" key="2">
    <source>
        <dbReference type="EMBL" id="KUK37236.1"/>
    </source>
</evidence>
<sequence>MNRRIIFTLALMLLLAFALSSTAGAAVYVRGYFRKDGTYVAPHYRSYPDGNFWNNWSTYGNYNPYTGKAGTKRWPSSSYYRSYSWFYSSYWPSYSYSAFPSLDSGLYSGRSYLQSYPSYTFNSWLDY</sequence>
<reference evidence="3" key="1">
    <citation type="journal article" date="2015" name="MBio">
        <title>Genome-Resolved Metagenomic Analysis Reveals Roles for Candidate Phyla and Other Microbial Community Members in Biogeochemical Transformations in Oil Reservoirs.</title>
        <authorList>
            <person name="Hu P."/>
            <person name="Tom L."/>
            <person name="Singh A."/>
            <person name="Thomas B.C."/>
            <person name="Baker B.J."/>
            <person name="Piceno Y.M."/>
            <person name="Andersen G.L."/>
            <person name="Banfield J.F."/>
        </authorList>
    </citation>
    <scope>NUCLEOTIDE SEQUENCE [LARGE SCALE GENOMIC DNA]</scope>
</reference>
<organism evidence="2 3">
    <name type="scientific">Thermacetogenium phaeum</name>
    <dbReference type="NCBI Taxonomy" id="85874"/>
    <lineage>
        <taxon>Bacteria</taxon>
        <taxon>Bacillati</taxon>
        <taxon>Bacillota</taxon>
        <taxon>Clostridia</taxon>
        <taxon>Thermoanaerobacterales</taxon>
        <taxon>Thermoanaerobacteraceae</taxon>
        <taxon>Thermacetogenium</taxon>
    </lineage>
</organism>
<feature type="chain" id="PRO_5007150703" evidence="1">
    <location>
        <begin position="26"/>
        <end position="127"/>
    </location>
</feature>